<dbReference type="GO" id="GO:0005634">
    <property type="term" value="C:nucleus"/>
    <property type="evidence" value="ECO:0007669"/>
    <property type="project" value="InterPro"/>
</dbReference>
<accession>A0A7J0G986</accession>
<proteinExistence type="predicted"/>
<dbReference type="InterPro" id="IPR001680">
    <property type="entry name" value="WD40_rpt"/>
</dbReference>
<dbReference type="GO" id="GO:0006338">
    <property type="term" value="P:chromatin remodeling"/>
    <property type="evidence" value="ECO:0007669"/>
    <property type="project" value="TreeGrafter"/>
</dbReference>
<dbReference type="PANTHER" id="PTHR13831:SF0">
    <property type="entry name" value="PROTEIN HIRA"/>
    <property type="match status" value="1"/>
</dbReference>
<dbReference type="GO" id="GO:0000417">
    <property type="term" value="C:HIR complex"/>
    <property type="evidence" value="ECO:0007669"/>
    <property type="project" value="TreeGrafter"/>
</dbReference>
<sequence length="497" mass="54462">MIAEKPSWIRHEGMQIFSIDVQPGGLRFATGGDDHKYIKSFSSWTVNVLKSDVVGAGTDMEHEICSPDLETNESTPKLLATLCDHFGSVNCVRWAKQGRHIASGFDDQVDLNWSPEDSLLASGSDNTVHIWNMSNSIFTAVLRGHFSLVKVVTWDLVGSFIASQSDDYLANERLEPSSQDRWRLESPCGHFITTTHGFQKPRHSAPVLERGERSAIFDFLGHNGPVIVVKFNHSMFRFSSTQVVKDAPVGSPDGYSLFASSLDGTVATFHFEVKELGQRLTDAESDELRSDGRKRIIPEAVGLAVWRENISGDAQYQAIDFSLKSSNHRKDDNGLVLTDGGIRECSDMKERSCVTARANISALEIEKVPASASGDGSISVEQTGSAKALGYFAKAFGSLASSGTLSIRVCDKKEGEDTIPVCLEARPREHSMSDIVGAVKTYKMKETEISCTRGDQTLWSDRVSVNITVLDGNANFWAVGCEDGCLQVSMEFLTVTI</sequence>
<dbReference type="InterPro" id="IPR036322">
    <property type="entry name" value="WD40_repeat_dom_sf"/>
</dbReference>
<dbReference type="Pfam" id="PF00400">
    <property type="entry name" value="WD40"/>
    <property type="match status" value="2"/>
</dbReference>
<dbReference type="Gene3D" id="2.130.10.10">
    <property type="entry name" value="YVTN repeat-like/Quinoprotein amine dehydrogenase"/>
    <property type="match status" value="2"/>
</dbReference>
<reference evidence="1 2" key="1">
    <citation type="submission" date="2019-07" db="EMBL/GenBank/DDBJ databases">
        <title>De Novo Assembly of kiwifruit Actinidia rufa.</title>
        <authorList>
            <person name="Sugita-Konishi S."/>
            <person name="Sato K."/>
            <person name="Mori E."/>
            <person name="Abe Y."/>
            <person name="Kisaki G."/>
            <person name="Hamano K."/>
            <person name="Suezawa K."/>
            <person name="Otani M."/>
            <person name="Fukuda T."/>
            <person name="Manabe T."/>
            <person name="Gomi K."/>
            <person name="Tabuchi M."/>
            <person name="Akimitsu K."/>
            <person name="Kataoka I."/>
        </authorList>
    </citation>
    <scope>NUCLEOTIDE SEQUENCE [LARGE SCALE GENOMIC DNA]</scope>
    <source>
        <strain evidence="2">cv. Fuchu</strain>
    </source>
</reference>
<keyword evidence="2" id="KW-1185">Reference proteome</keyword>
<dbReference type="GO" id="GO:0031491">
    <property type="term" value="F:nucleosome binding"/>
    <property type="evidence" value="ECO:0007669"/>
    <property type="project" value="TreeGrafter"/>
</dbReference>
<dbReference type="GO" id="GO:0006351">
    <property type="term" value="P:DNA-templated transcription"/>
    <property type="evidence" value="ECO:0007669"/>
    <property type="project" value="InterPro"/>
</dbReference>
<gene>
    <name evidence="1" type="ORF">Acr_19g0002390</name>
</gene>
<dbReference type="SUPFAM" id="SSF50978">
    <property type="entry name" value="WD40 repeat-like"/>
    <property type="match status" value="1"/>
</dbReference>
<dbReference type="InterPro" id="IPR031120">
    <property type="entry name" value="HIR1-like"/>
</dbReference>
<dbReference type="OrthoDB" id="1741719at2759"/>
<dbReference type="AlphaFoldDB" id="A0A7J0G986"/>
<evidence type="ECO:0000313" key="1">
    <source>
        <dbReference type="EMBL" id="GFZ07302.1"/>
    </source>
</evidence>
<evidence type="ECO:0000313" key="2">
    <source>
        <dbReference type="Proteomes" id="UP000585474"/>
    </source>
</evidence>
<protein>
    <submittedName>
        <fullName evidence="1">Histone chaperone HIRA-like protein</fullName>
    </submittedName>
</protein>
<name>A0A7J0G986_9ERIC</name>
<dbReference type="InterPro" id="IPR015943">
    <property type="entry name" value="WD40/YVTN_repeat-like_dom_sf"/>
</dbReference>
<dbReference type="PANTHER" id="PTHR13831">
    <property type="entry name" value="MEMBER OF THE HIR1 FAMILY OF WD-REPEAT PROTEINS"/>
    <property type="match status" value="1"/>
</dbReference>
<dbReference type="Proteomes" id="UP000585474">
    <property type="component" value="Unassembled WGS sequence"/>
</dbReference>
<comment type="caution">
    <text evidence="1">The sequence shown here is derived from an EMBL/GenBank/DDBJ whole genome shotgun (WGS) entry which is preliminary data.</text>
</comment>
<dbReference type="EMBL" id="BJWL01000019">
    <property type="protein sequence ID" value="GFZ07302.1"/>
    <property type="molecule type" value="Genomic_DNA"/>
</dbReference>
<dbReference type="SMART" id="SM00320">
    <property type="entry name" value="WD40"/>
    <property type="match status" value="3"/>
</dbReference>
<dbReference type="GO" id="GO:0000785">
    <property type="term" value="C:chromatin"/>
    <property type="evidence" value="ECO:0007669"/>
    <property type="project" value="TreeGrafter"/>
</dbReference>
<organism evidence="1 2">
    <name type="scientific">Actinidia rufa</name>
    <dbReference type="NCBI Taxonomy" id="165716"/>
    <lineage>
        <taxon>Eukaryota</taxon>
        <taxon>Viridiplantae</taxon>
        <taxon>Streptophyta</taxon>
        <taxon>Embryophyta</taxon>
        <taxon>Tracheophyta</taxon>
        <taxon>Spermatophyta</taxon>
        <taxon>Magnoliopsida</taxon>
        <taxon>eudicotyledons</taxon>
        <taxon>Gunneridae</taxon>
        <taxon>Pentapetalae</taxon>
        <taxon>asterids</taxon>
        <taxon>Ericales</taxon>
        <taxon>Actinidiaceae</taxon>
        <taxon>Actinidia</taxon>
    </lineage>
</organism>